<dbReference type="Proteomes" id="UP000064920">
    <property type="component" value="Chromosome"/>
</dbReference>
<reference evidence="2" key="1">
    <citation type="submission" date="2015-05" db="EMBL/GenBank/DDBJ databases">
        <authorList>
            <person name="Oh H.-M."/>
            <person name="Yang J.-A."/>
            <person name="Cho J.-C."/>
            <person name="Kang I."/>
        </authorList>
    </citation>
    <scope>NUCLEOTIDE SEQUENCE [LARGE SCALE GENOMIC DNA]</scope>
    <source>
        <strain evidence="2">IMCC 12053</strain>
    </source>
</reference>
<dbReference type="OrthoDB" id="7874826at2"/>
<gene>
    <name evidence="1" type="ORF">IMCC12053_3124</name>
</gene>
<sequence length="81" mass="8577">MQHATTQKQRTNVTLTSANLAAAREFGLNVSAISDAAVAEAVRLAKAKAWAQENASAIAERCAWIEANGTPLADIQVLKID</sequence>
<keyword evidence="2" id="KW-1185">Reference proteome</keyword>
<organism evidence="1 2">
    <name type="scientific">Celeribacter marinus</name>
    <dbReference type="NCBI Taxonomy" id="1397108"/>
    <lineage>
        <taxon>Bacteria</taxon>
        <taxon>Pseudomonadati</taxon>
        <taxon>Pseudomonadota</taxon>
        <taxon>Alphaproteobacteria</taxon>
        <taxon>Rhodobacterales</taxon>
        <taxon>Roseobacteraceae</taxon>
        <taxon>Celeribacter</taxon>
    </lineage>
</organism>
<dbReference type="AlphaFoldDB" id="A0A0N9ZIY9"/>
<proteinExistence type="predicted"/>
<dbReference type="RefSeq" id="WP_062220565.1">
    <property type="nucleotide sequence ID" value="NZ_CP012023.1"/>
</dbReference>
<dbReference type="InterPro" id="IPR009956">
    <property type="entry name" value="Post-segregation_anti-tox_CcdA"/>
</dbReference>
<dbReference type="STRING" id="1397108.IMCC12053_3124"/>
<accession>A0A0N9ZIY9</accession>
<dbReference type="EMBL" id="CP012023">
    <property type="protein sequence ID" value="ALI57071.1"/>
    <property type="molecule type" value="Genomic_DNA"/>
</dbReference>
<evidence type="ECO:0000313" key="2">
    <source>
        <dbReference type="Proteomes" id="UP000064920"/>
    </source>
</evidence>
<dbReference type="KEGG" id="cmar:IMCC12053_3124"/>
<dbReference type="PATRIC" id="fig|1397108.4.peg.3219"/>
<protein>
    <submittedName>
        <fullName evidence="1">Uncharacterized protein</fullName>
    </submittedName>
</protein>
<name>A0A0N9ZIY9_9RHOB</name>
<dbReference type="Pfam" id="PF07362">
    <property type="entry name" value="CcdA"/>
    <property type="match status" value="1"/>
</dbReference>
<evidence type="ECO:0000313" key="1">
    <source>
        <dbReference type="EMBL" id="ALI57071.1"/>
    </source>
</evidence>